<feature type="compositionally biased region" description="Pro residues" evidence="3">
    <location>
        <begin position="414"/>
        <end position="424"/>
    </location>
</feature>
<reference evidence="6" key="1">
    <citation type="submission" date="2016-12" db="EMBL/GenBank/DDBJ databases">
        <title>Mouse lemur reference genome and diversity panel.</title>
        <authorList>
            <person name="Harris R."/>
            <person name="Larsen P."/>
            <person name="Liu Y."/>
            <person name="Hughes D.S."/>
            <person name="Murali S."/>
            <person name="Raveendran M."/>
            <person name="Korchina V."/>
            <person name="Wang M."/>
            <person name="Jhangiani S."/>
            <person name="Bandaranaike D."/>
            <person name="Bellair M."/>
            <person name="Blankenburg K."/>
            <person name="Chao H."/>
            <person name="Dahdouli M."/>
            <person name="Dinh H."/>
            <person name="Doddapaneni H."/>
            <person name="English A."/>
            <person name="Firestine M."/>
            <person name="Gnanaolivu R."/>
            <person name="Gross S."/>
            <person name="Hernandez B."/>
            <person name="Javaid M."/>
            <person name="Jayaseelan J."/>
            <person name="Jones J."/>
            <person name="Khan Z."/>
            <person name="Kovar C."/>
            <person name="Kurapati P."/>
            <person name="Le B."/>
            <person name="Lee S."/>
            <person name="Li M."/>
            <person name="Mathew T."/>
            <person name="Narasimhan A."/>
            <person name="Ngo D."/>
            <person name="Nguyen L."/>
            <person name="Okwuonu G."/>
            <person name="Ongeri F."/>
            <person name="Osuji N."/>
            <person name="Pu L.-L."/>
            <person name="Puazo M."/>
            <person name="Quiroz J."/>
            <person name="Raj R."/>
            <person name="Rajbhandari K."/>
            <person name="Reid J.G."/>
            <person name="Santibanez J."/>
            <person name="Sexton D."/>
            <person name="Skinner E."/>
            <person name="Vee V."/>
            <person name="Weissenberger G."/>
            <person name="Wu Y."/>
            <person name="Xin Y."/>
            <person name="Han Y."/>
            <person name="Campbell C."/>
            <person name="Brown A."/>
            <person name="Sullivan B."/>
            <person name="Shelton J."/>
            <person name="Brown S."/>
            <person name="Dudchenko O."/>
            <person name="Machol I."/>
            <person name="Durand N."/>
            <person name="Shamim M."/>
            <person name="Lieberman A."/>
            <person name="Muzny D.M."/>
            <person name="Richards S."/>
            <person name="Yoder A."/>
            <person name="Worley K.C."/>
            <person name="Rogers J."/>
            <person name="Gibbs R.A."/>
        </authorList>
    </citation>
    <scope>NUCLEOTIDE SEQUENCE [LARGE SCALE GENOMIC DNA]</scope>
</reference>
<keyword evidence="2" id="KW-0424">Laminin EGF-like domain</keyword>
<evidence type="ECO:0000256" key="4">
    <source>
        <dbReference type="SAM" id="SignalP"/>
    </source>
</evidence>
<dbReference type="CDD" id="cd00055">
    <property type="entry name" value="EGF_Lam"/>
    <property type="match status" value="1"/>
</dbReference>
<dbReference type="SUPFAM" id="SSF50939">
    <property type="entry name" value="Sialidases"/>
    <property type="match status" value="1"/>
</dbReference>
<feature type="region of interest" description="Disordered" evidence="3">
    <location>
        <begin position="414"/>
        <end position="462"/>
    </location>
</feature>
<dbReference type="Pfam" id="PF00053">
    <property type="entry name" value="EGF_laminin"/>
    <property type="match status" value="1"/>
</dbReference>
<feature type="chain" id="PRO_5034925878" evidence="4">
    <location>
        <begin position="18"/>
        <end position="462"/>
    </location>
</feature>
<keyword evidence="4" id="KW-0732">Signal</keyword>
<dbReference type="EMBL" id="ABDC03014963">
    <property type="status" value="NOT_ANNOTATED_CDS"/>
    <property type="molecule type" value="Genomic_DNA"/>
</dbReference>
<proteinExistence type="predicted"/>
<dbReference type="Proteomes" id="UP000694394">
    <property type="component" value="Chromosome 10"/>
</dbReference>
<dbReference type="FunFam" id="2.10.25.10:FF:001530">
    <property type="entry name" value="Netrin-G2"/>
    <property type="match status" value="1"/>
</dbReference>
<dbReference type="InterPro" id="IPR036278">
    <property type="entry name" value="Sialidase_sf"/>
</dbReference>
<dbReference type="GeneTree" id="ENSGT00940000153601"/>
<feature type="signal peptide" evidence="4">
    <location>
        <begin position="1"/>
        <end position="17"/>
    </location>
</feature>
<evidence type="ECO:0000256" key="3">
    <source>
        <dbReference type="SAM" id="MobiDB-lite"/>
    </source>
</evidence>
<dbReference type="GO" id="GO:0007409">
    <property type="term" value="P:axonogenesis"/>
    <property type="evidence" value="ECO:0007669"/>
    <property type="project" value="TreeGrafter"/>
</dbReference>
<dbReference type="SUPFAM" id="SSF57196">
    <property type="entry name" value="EGF/Laminin"/>
    <property type="match status" value="1"/>
</dbReference>
<sequence>MLHLLALFLHCLPLASGDYDICKSWVTTDEGPTWEFYACQPKVMRLKDYVKVKVEPSGITCGDPPERFCSHENPYLCSNECDASNPDLAHPPRLMFDKEDEGLATYWQSITWSRYPSPLEANITLSWNKSVELTDDVVVTFEYGRPTVMVLEKSLDNGRTWQPYQFYAEDCMEAFGMSARRARDMSPSSAHRVLCTEEYSRWAGSKKEKHVRFEVRDRFAIFAGPDLRNMDNLYARLESAKGLKEFFTLTDLRMRLLRPALGGTYVQRENLYKYFYAISNIEVVGRCKCNLHANLCSVREGSLQCECEHNTTGPDCGKCKKNFRTRSWRAGSYLPLPHGSPNACMCPAIGWLRSPPPALSPRSPAFSRGGLPGEKSPSGTHTQGAKLGSHLDWSPSPPPTSVYFPPFPSHLPPSSLPAWSPPAPARLAPSPSRASSASILPGPQGLPLLHSRGHTSRGVPRV</sequence>
<organism evidence="6 7">
    <name type="scientific">Microcebus murinus</name>
    <name type="common">Gray mouse lemur</name>
    <name type="synonym">Lemur murinus</name>
    <dbReference type="NCBI Taxonomy" id="30608"/>
    <lineage>
        <taxon>Eukaryota</taxon>
        <taxon>Metazoa</taxon>
        <taxon>Chordata</taxon>
        <taxon>Craniata</taxon>
        <taxon>Vertebrata</taxon>
        <taxon>Euteleostomi</taxon>
        <taxon>Mammalia</taxon>
        <taxon>Eutheria</taxon>
        <taxon>Euarchontoglires</taxon>
        <taxon>Primates</taxon>
        <taxon>Strepsirrhini</taxon>
        <taxon>Lemuriformes</taxon>
        <taxon>Cheirogaleidae</taxon>
        <taxon>Microcebus</taxon>
    </lineage>
</organism>
<dbReference type="Gene3D" id="2.60.120.260">
    <property type="entry name" value="Galactose-binding domain-like"/>
    <property type="match status" value="1"/>
</dbReference>
<evidence type="ECO:0000256" key="1">
    <source>
        <dbReference type="ARBA" id="ARBA00023157"/>
    </source>
</evidence>
<dbReference type="GO" id="GO:0009888">
    <property type="term" value="P:tissue development"/>
    <property type="evidence" value="ECO:0007669"/>
    <property type="project" value="TreeGrafter"/>
</dbReference>
<evidence type="ECO:0000313" key="7">
    <source>
        <dbReference type="Proteomes" id="UP000694394"/>
    </source>
</evidence>
<keyword evidence="7" id="KW-1185">Reference proteome</keyword>
<reference evidence="6" key="3">
    <citation type="submission" date="2025-09" db="UniProtKB">
        <authorList>
            <consortium name="Ensembl"/>
        </authorList>
    </citation>
    <scope>IDENTIFICATION</scope>
</reference>
<feature type="compositionally biased region" description="Low complexity" evidence="3">
    <location>
        <begin position="425"/>
        <end position="441"/>
    </location>
</feature>
<keyword evidence="1" id="KW-1015">Disulfide bond</keyword>
<feature type="domain" description="Laminin N-terminal" evidence="5">
    <location>
        <begin position="35"/>
        <end position="286"/>
    </location>
</feature>
<dbReference type="SMART" id="SM00136">
    <property type="entry name" value="LamNT"/>
    <property type="match status" value="1"/>
</dbReference>
<reference evidence="6" key="2">
    <citation type="submission" date="2025-08" db="UniProtKB">
        <authorList>
            <consortium name="Ensembl"/>
        </authorList>
    </citation>
    <scope>IDENTIFICATION</scope>
</reference>
<dbReference type="PROSITE" id="PS51117">
    <property type="entry name" value="LAMININ_NTER"/>
    <property type="match status" value="1"/>
</dbReference>
<protein>
    <submittedName>
        <fullName evidence="6">Netrin G2</fullName>
    </submittedName>
</protein>
<dbReference type="GO" id="GO:0009887">
    <property type="term" value="P:animal organ morphogenesis"/>
    <property type="evidence" value="ECO:0007669"/>
    <property type="project" value="TreeGrafter"/>
</dbReference>
<dbReference type="SMART" id="SM00180">
    <property type="entry name" value="EGF_Lam"/>
    <property type="match status" value="1"/>
</dbReference>
<dbReference type="InterPro" id="IPR002049">
    <property type="entry name" value="LE_dom"/>
</dbReference>
<dbReference type="Pfam" id="PF00055">
    <property type="entry name" value="Laminin_N"/>
    <property type="match status" value="1"/>
</dbReference>
<dbReference type="PANTHER" id="PTHR10574">
    <property type="entry name" value="NETRIN/LAMININ-RELATED"/>
    <property type="match status" value="1"/>
</dbReference>
<gene>
    <name evidence="6" type="primary">NTNG2</name>
</gene>
<dbReference type="InterPro" id="IPR008211">
    <property type="entry name" value="Laminin_N"/>
</dbReference>
<dbReference type="Gene3D" id="2.10.25.10">
    <property type="entry name" value="Laminin"/>
    <property type="match status" value="1"/>
</dbReference>
<evidence type="ECO:0000256" key="2">
    <source>
        <dbReference type="ARBA" id="ARBA00023292"/>
    </source>
</evidence>
<dbReference type="AlphaFoldDB" id="A0A8C5XIA7"/>
<dbReference type="InterPro" id="IPR050440">
    <property type="entry name" value="Laminin/Netrin_ECM"/>
</dbReference>
<feature type="region of interest" description="Disordered" evidence="3">
    <location>
        <begin position="361"/>
        <end position="394"/>
    </location>
</feature>
<evidence type="ECO:0000259" key="5">
    <source>
        <dbReference type="PROSITE" id="PS51117"/>
    </source>
</evidence>
<evidence type="ECO:0000313" key="6">
    <source>
        <dbReference type="Ensembl" id="ENSMICP00000025245.1"/>
    </source>
</evidence>
<dbReference type="Ensembl" id="ENSMICT00000050622.2">
    <property type="protein sequence ID" value="ENSMICP00000025245.1"/>
    <property type="gene ID" value="ENSMICG00000003678.3"/>
</dbReference>
<dbReference type="PANTHER" id="PTHR10574:SF27">
    <property type="entry name" value="NETRIN-G2"/>
    <property type="match status" value="1"/>
</dbReference>
<accession>A0A8C5XIA7</accession>
<name>A0A8C5XIA7_MICMU</name>
<dbReference type="FunFam" id="2.60.120.260:FF:000005">
    <property type="entry name" value="Netrin G1"/>
    <property type="match status" value="1"/>
</dbReference>